<feature type="region of interest" description="Disordered" evidence="1">
    <location>
        <begin position="1"/>
        <end position="111"/>
    </location>
</feature>
<keyword evidence="3" id="KW-1185">Reference proteome</keyword>
<organism evidence="2 3">
    <name type="scientific">Ephemerocybe angulata</name>
    <dbReference type="NCBI Taxonomy" id="980116"/>
    <lineage>
        <taxon>Eukaryota</taxon>
        <taxon>Fungi</taxon>
        <taxon>Dikarya</taxon>
        <taxon>Basidiomycota</taxon>
        <taxon>Agaricomycotina</taxon>
        <taxon>Agaricomycetes</taxon>
        <taxon>Agaricomycetidae</taxon>
        <taxon>Agaricales</taxon>
        <taxon>Agaricineae</taxon>
        <taxon>Psathyrellaceae</taxon>
        <taxon>Ephemerocybe</taxon>
    </lineage>
</organism>
<evidence type="ECO:0000313" key="2">
    <source>
        <dbReference type="EMBL" id="KAF5334881.1"/>
    </source>
</evidence>
<feature type="compositionally biased region" description="Pro residues" evidence="1">
    <location>
        <begin position="15"/>
        <end position="26"/>
    </location>
</feature>
<dbReference type="EMBL" id="JAACJK010000065">
    <property type="protein sequence ID" value="KAF5334881.1"/>
    <property type="molecule type" value="Genomic_DNA"/>
</dbReference>
<name>A0A8H5C4G9_9AGAR</name>
<comment type="caution">
    <text evidence="2">The sequence shown here is derived from an EMBL/GenBank/DDBJ whole genome shotgun (WGS) entry which is preliminary data.</text>
</comment>
<feature type="compositionally biased region" description="Low complexity" evidence="1">
    <location>
        <begin position="73"/>
        <end position="88"/>
    </location>
</feature>
<sequence length="125" mass="13622">MYNTPRAYQLAPAPSVLPKPPYPCSSPSPYTSTAPPPVRLKRPSFARKAERMNRPIVLSPHGPGHVFHQARHSPSLSSPYASSAPSSLNCPHHNPTVLSVHGPDAVQSKPEWHSSRGWQGFCLCP</sequence>
<dbReference type="AlphaFoldDB" id="A0A8H5C4G9"/>
<protein>
    <submittedName>
        <fullName evidence="2">Uncharacterized protein</fullName>
    </submittedName>
</protein>
<evidence type="ECO:0000256" key="1">
    <source>
        <dbReference type="SAM" id="MobiDB-lite"/>
    </source>
</evidence>
<reference evidence="2 3" key="1">
    <citation type="journal article" date="2020" name="ISME J.">
        <title>Uncovering the hidden diversity of litter-decomposition mechanisms in mushroom-forming fungi.</title>
        <authorList>
            <person name="Floudas D."/>
            <person name="Bentzer J."/>
            <person name="Ahren D."/>
            <person name="Johansson T."/>
            <person name="Persson P."/>
            <person name="Tunlid A."/>
        </authorList>
    </citation>
    <scope>NUCLEOTIDE SEQUENCE [LARGE SCALE GENOMIC DNA]</scope>
    <source>
        <strain evidence="2 3">CBS 175.51</strain>
    </source>
</reference>
<accession>A0A8H5C4G9</accession>
<evidence type="ECO:0000313" key="3">
    <source>
        <dbReference type="Proteomes" id="UP000541558"/>
    </source>
</evidence>
<proteinExistence type="predicted"/>
<gene>
    <name evidence="2" type="ORF">D9611_009958</name>
</gene>
<dbReference type="Proteomes" id="UP000541558">
    <property type="component" value="Unassembled WGS sequence"/>
</dbReference>